<evidence type="ECO:0000256" key="9">
    <source>
        <dbReference type="ARBA" id="ARBA00023136"/>
    </source>
</evidence>
<keyword evidence="4" id="KW-1003">Cell membrane</keyword>
<feature type="transmembrane region" description="Helical" evidence="11">
    <location>
        <begin position="110"/>
        <end position="128"/>
    </location>
</feature>
<dbReference type="Pfam" id="PF01384">
    <property type="entry name" value="PHO4"/>
    <property type="match status" value="1"/>
</dbReference>
<evidence type="ECO:0000313" key="12">
    <source>
        <dbReference type="EMBL" id="MBD2186854.1"/>
    </source>
</evidence>
<protein>
    <recommendedName>
        <fullName evidence="11">Phosphate transporter</fullName>
    </recommendedName>
</protein>
<feature type="transmembrane region" description="Helical" evidence="11">
    <location>
        <begin position="84"/>
        <end position="104"/>
    </location>
</feature>
<comment type="caution">
    <text evidence="12">The sequence shown here is derived from an EMBL/GenBank/DDBJ whole genome shotgun (WGS) entry which is preliminary data.</text>
</comment>
<feature type="transmembrane region" description="Helical" evidence="11">
    <location>
        <begin position="148"/>
        <end position="168"/>
    </location>
</feature>
<feature type="transmembrane region" description="Helical" evidence="11">
    <location>
        <begin position="464"/>
        <end position="489"/>
    </location>
</feature>
<gene>
    <name evidence="12" type="ORF">H6F41_01695</name>
</gene>
<evidence type="ECO:0000256" key="2">
    <source>
        <dbReference type="ARBA" id="ARBA00005342"/>
    </source>
</evidence>
<proteinExistence type="inferred from homology"/>
<keyword evidence="6 11" id="KW-0812">Transmembrane</keyword>
<reference evidence="12 13" key="1">
    <citation type="journal article" date="2020" name="ISME J.">
        <title>Comparative genomics reveals insights into cyanobacterial evolution and habitat adaptation.</title>
        <authorList>
            <person name="Chen M.Y."/>
            <person name="Teng W.K."/>
            <person name="Zhao L."/>
            <person name="Hu C.X."/>
            <person name="Zhou Y.K."/>
            <person name="Han B.P."/>
            <person name="Song L.R."/>
            <person name="Shu W.S."/>
        </authorList>
    </citation>
    <scope>NUCLEOTIDE SEQUENCE [LARGE SCALE GENOMIC DNA]</scope>
    <source>
        <strain evidence="12 13">FACHB-723</strain>
    </source>
</reference>
<dbReference type="PANTHER" id="PTHR11101">
    <property type="entry name" value="PHOSPHATE TRANSPORTER"/>
    <property type="match status" value="1"/>
</dbReference>
<evidence type="ECO:0000256" key="1">
    <source>
        <dbReference type="ARBA" id="ARBA00004651"/>
    </source>
</evidence>
<feature type="transmembrane region" description="Helical" evidence="11">
    <location>
        <begin position="372"/>
        <end position="392"/>
    </location>
</feature>
<accession>A0ABR7ZSV0</accession>
<dbReference type="Proteomes" id="UP000642094">
    <property type="component" value="Unassembled WGS sequence"/>
</dbReference>
<evidence type="ECO:0000256" key="6">
    <source>
        <dbReference type="ARBA" id="ARBA00022692"/>
    </source>
</evidence>
<evidence type="ECO:0000313" key="13">
    <source>
        <dbReference type="Proteomes" id="UP000642094"/>
    </source>
</evidence>
<name>A0ABR7ZSV0_9CYAN</name>
<feature type="transmembrane region" description="Helical" evidence="11">
    <location>
        <begin position="188"/>
        <end position="206"/>
    </location>
</feature>
<keyword evidence="7" id="KW-0769">Symport</keyword>
<evidence type="ECO:0000256" key="8">
    <source>
        <dbReference type="ARBA" id="ARBA00022989"/>
    </source>
</evidence>
<feature type="transmembrane region" description="Helical" evidence="11">
    <location>
        <begin position="45"/>
        <end position="72"/>
    </location>
</feature>
<organism evidence="12 13">
    <name type="scientific">Pseudanabaena mucicola FACHB-723</name>
    <dbReference type="NCBI Taxonomy" id="2692860"/>
    <lineage>
        <taxon>Bacteria</taxon>
        <taxon>Bacillati</taxon>
        <taxon>Cyanobacteriota</taxon>
        <taxon>Cyanophyceae</taxon>
        <taxon>Pseudanabaenales</taxon>
        <taxon>Pseudanabaenaceae</taxon>
        <taxon>Pseudanabaena</taxon>
    </lineage>
</organism>
<comment type="similarity">
    <text evidence="2">Belongs to the inorganic phosphate transporter (PiT) (TC 2.A.20) family. Pit subfamily.</text>
</comment>
<evidence type="ECO:0000256" key="11">
    <source>
        <dbReference type="RuleBase" id="RU363058"/>
    </source>
</evidence>
<feature type="transmembrane region" description="Helical" evidence="11">
    <location>
        <begin position="213"/>
        <end position="233"/>
    </location>
</feature>
<dbReference type="RefSeq" id="WP_190401751.1">
    <property type="nucleotide sequence ID" value="NZ_JACJQB010000002.1"/>
</dbReference>
<keyword evidence="5 11" id="KW-0592">Phosphate transport</keyword>
<keyword evidence="13" id="KW-1185">Reference proteome</keyword>
<evidence type="ECO:0000256" key="7">
    <source>
        <dbReference type="ARBA" id="ARBA00022847"/>
    </source>
</evidence>
<comment type="catalytic activity">
    <reaction evidence="10">
        <text>phosphate(in) + H(+)(in) = phosphate(out) + H(+)(out)</text>
        <dbReference type="Rhea" id="RHEA:29939"/>
        <dbReference type="ChEBI" id="CHEBI:15378"/>
        <dbReference type="ChEBI" id="CHEBI:43474"/>
    </reaction>
</comment>
<sequence length="497" mass="54426">MEYFFLIFAIALIIGFEFVNGFHDTANAVATVIYTNTLKPTYAVIWSGICNLLGVLTSSGTVAFAIISLLPIDLLINGSTNQSLLMVLSILISAIIWNLGTWYMGLPVSSTHSLIGAITGIAIAHSLWSTHQSWWHEINWLAMKEVLISLVISPLLGFGGAVLLFLTAKVIFTKPELYSPPDENVPSMGVRSLLILTCTGVSFAHGSNDGQKGIGLMMLILIGFLPSLFAINLDTSPQAIAQMFATSHLVTPVLETQINRNSPYQSTLPPTFINQLENASQDLTNFLKPQGQPTANTWQSLLTESQAINEHLEKIQNFTDISASDRRHLRNDIYLVSSTITKLEKQKQLTNFQDPQLLISYRNQLEQIIKFIPFWVKLTIALALGLGTMIGWKRVVITVGEKIGTEHLNYAQGATAELVTMTTIGAANYLGLPVSTTHILSSGIAGTMLANQAGLQIATLKNLLLAWIFTLPSCILLGFITYAIAIFMIEHQFFGLS</sequence>
<dbReference type="InterPro" id="IPR001204">
    <property type="entry name" value="Phos_transporter"/>
</dbReference>
<dbReference type="EMBL" id="JACJQB010000002">
    <property type="protein sequence ID" value="MBD2186854.1"/>
    <property type="molecule type" value="Genomic_DNA"/>
</dbReference>
<dbReference type="PANTHER" id="PTHR11101:SF65">
    <property type="entry name" value="LOW-AFFINITY INORGANIC PHOSPHATE TRANSPORTER PITA-RELATED"/>
    <property type="match status" value="1"/>
</dbReference>
<keyword evidence="3 11" id="KW-0813">Transport</keyword>
<comment type="subcellular location">
    <subcellularLocation>
        <location evidence="1">Cell membrane</location>
        <topology evidence="1">Multi-pass membrane protein</topology>
    </subcellularLocation>
    <subcellularLocation>
        <location evidence="11">Membrane</location>
        <topology evidence="11">Multi-pass membrane protein</topology>
    </subcellularLocation>
</comment>
<keyword evidence="8 11" id="KW-1133">Transmembrane helix</keyword>
<evidence type="ECO:0000256" key="4">
    <source>
        <dbReference type="ARBA" id="ARBA00022475"/>
    </source>
</evidence>
<evidence type="ECO:0000256" key="3">
    <source>
        <dbReference type="ARBA" id="ARBA00022448"/>
    </source>
</evidence>
<evidence type="ECO:0000256" key="10">
    <source>
        <dbReference type="ARBA" id="ARBA00047348"/>
    </source>
</evidence>
<evidence type="ECO:0000256" key="5">
    <source>
        <dbReference type="ARBA" id="ARBA00022592"/>
    </source>
</evidence>
<keyword evidence="9 11" id="KW-0472">Membrane</keyword>